<comment type="caution">
    <text evidence="2">The sequence shown here is derived from an EMBL/GenBank/DDBJ whole genome shotgun (WGS) entry which is preliminary data.</text>
</comment>
<gene>
    <name evidence="2" type="ORF">IF1G_06758</name>
</gene>
<reference evidence="2 3" key="1">
    <citation type="journal article" date="2019" name="Appl. Microbiol. Biotechnol.">
        <title>Genome sequence of Isaria javanica and comparative genome analysis insights into family S53 peptidase evolution in fungal entomopathogens.</title>
        <authorList>
            <person name="Lin R."/>
            <person name="Zhang X."/>
            <person name="Xin B."/>
            <person name="Zou M."/>
            <person name="Gao Y."/>
            <person name="Qin F."/>
            <person name="Hu Q."/>
            <person name="Xie B."/>
            <person name="Cheng X."/>
        </authorList>
    </citation>
    <scope>NUCLEOTIDE SEQUENCE [LARGE SCALE GENOMIC DNA]</scope>
    <source>
        <strain evidence="2 3">IJ1G</strain>
    </source>
</reference>
<sequence length="121" mass="13803">MVGYSGISVGDLSWYSIVLSVIIFGDFVVDFSSLHTAFWGSFQALLALLILKTHATYASYTPLIHHAGDFEEHIDTDKWENLLGLLRRIKEPVEVLKYFSMGNRPHEQNVEALMPLQIRHQ</sequence>
<dbReference type="Proteomes" id="UP000315783">
    <property type="component" value="Unassembled WGS sequence"/>
</dbReference>
<evidence type="ECO:0000313" key="2">
    <source>
        <dbReference type="EMBL" id="TQV94747.1"/>
    </source>
</evidence>
<name>A0A545UZ64_9HYPO</name>
<protein>
    <submittedName>
        <fullName evidence="2">Uncharacterized protein</fullName>
    </submittedName>
</protein>
<keyword evidence="1" id="KW-1133">Transmembrane helix</keyword>
<organism evidence="2 3">
    <name type="scientific">Cordyceps javanica</name>
    <dbReference type="NCBI Taxonomy" id="43265"/>
    <lineage>
        <taxon>Eukaryota</taxon>
        <taxon>Fungi</taxon>
        <taxon>Dikarya</taxon>
        <taxon>Ascomycota</taxon>
        <taxon>Pezizomycotina</taxon>
        <taxon>Sordariomycetes</taxon>
        <taxon>Hypocreomycetidae</taxon>
        <taxon>Hypocreales</taxon>
        <taxon>Cordycipitaceae</taxon>
        <taxon>Cordyceps</taxon>
    </lineage>
</organism>
<accession>A0A545UZ64</accession>
<feature type="transmembrane region" description="Helical" evidence="1">
    <location>
        <begin position="12"/>
        <end position="29"/>
    </location>
</feature>
<dbReference type="AlphaFoldDB" id="A0A545UZ64"/>
<proteinExistence type="predicted"/>
<evidence type="ECO:0000256" key="1">
    <source>
        <dbReference type="SAM" id="Phobius"/>
    </source>
</evidence>
<keyword evidence="1" id="KW-0472">Membrane</keyword>
<keyword evidence="1" id="KW-0812">Transmembrane</keyword>
<evidence type="ECO:0000313" key="3">
    <source>
        <dbReference type="Proteomes" id="UP000315783"/>
    </source>
</evidence>
<dbReference type="EMBL" id="SPUK01000009">
    <property type="protein sequence ID" value="TQV94747.1"/>
    <property type="molecule type" value="Genomic_DNA"/>
</dbReference>
<keyword evidence="3" id="KW-1185">Reference proteome</keyword>